<evidence type="ECO:0000256" key="5">
    <source>
        <dbReference type="ARBA" id="ARBA00022692"/>
    </source>
</evidence>
<keyword evidence="3 8" id="KW-0813">Transport</keyword>
<dbReference type="CDD" id="cd06261">
    <property type="entry name" value="TM_PBP2"/>
    <property type="match status" value="1"/>
</dbReference>
<dbReference type="RefSeq" id="WP_168906537.1">
    <property type="nucleotide sequence ID" value="NZ_CP051428.1"/>
</dbReference>
<evidence type="ECO:0000256" key="1">
    <source>
        <dbReference type="ARBA" id="ARBA00004651"/>
    </source>
</evidence>
<evidence type="ECO:0000256" key="4">
    <source>
        <dbReference type="ARBA" id="ARBA00022475"/>
    </source>
</evidence>
<dbReference type="PANTHER" id="PTHR43848:SF2">
    <property type="entry name" value="PUTRESCINE TRANSPORT SYSTEM PERMEASE PROTEIN POTI"/>
    <property type="match status" value="1"/>
</dbReference>
<organism evidence="11 12">
    <name type="scientific">Paenibacillus albicereus</name>
    <dbReference type="NCBI Taxonomy" id="2726185"/>
    <lineage>
        <taxon>Bacteria</taxon>
        <taxon>Bacillati</taxon>
        <taxon>Bacillota</taxon>
        <taxon>Bacilli</taxon>
        <taxon>Bacillales</taxon>
        <taxon>Paenibacillaceae</taxon>
        <taxon>Paenibacillus</taxon>
    </lineage>
</organism>
<dbReference type="Pfam" id="PF00528">
    <property type="entry name" value="BPD_transp_1"/>
    <property type="match status" value="1"/>
</dbReference>
<evidence type="ECO:0000256" key="6">
    <source>
        <dbReference type="ARBA" id="ARBA00022989"/>
    </source>
</evidence>
<evidence type="ECO:0000256" key="8">
    <source>
        <dbReference type="RuleBase" id="RU363032"/>
    </source>
</evidence>
<dbReference type="AlphaFoldDB" id="A0A6H2GU19"/>
<evidence type="ECO:0000313" key="11">
    <source>
        <dbReference type="EMBL" id="QJC50882.1"/>
    </source>
</evidence>
<feature type="transmembrane region" description="Helical" evidence="8">
    <location>
        <begin position="59"/>
        <end position="88"/>
    </location>
</feature>
<dbReference type="GO" id="GO:0055085">
    <property type="term" value="P:transmembrane transport"/>
    <property type="evidence" value="ECO:0007669"/>
    <property type="project" value="InterPro"/>
</dbReference>
<dbReference type="GO" id="GO:0005886">
    <property type="term" value="C:plasma membrane"/>
    <property type="evidence" value="ECO:0007669"/>
    <property type="project" value="UniProtKB-SubCell"/>
</dbReference>
<evidence type="ECO:0000256" key="3">
    <source>
        <dbReference type="ARBA" id="ARBA00022448"/>
    </source>
</evidence>
<dbReference type="InterPro" id="IPR051789">
    <property type="entry name" value="Bact_Polyamine_Transport"/>
</dbReference>
<keyword evidence="4" id="KW-1003">Cell membrane</keyword>
<evidence type="ECO:0000313" key="12">
    <source>
        <dbReference type="Proteomes" id="UP000502136"/>
    </source>
</evidence>
<feature type="transmembrane region" description="Helical" evidence="8">
    <location>
        <begin position="100"/>
        <end position="126"/>
    </location>
</feature>
<dbReference type="EMBL" id="CP051428">
    <property type="protein sequence ID" value="QJC50882.1"/>
    <property type="molecule type" value="Genomic_DNA"/>
</dbReference>
<dbReference type="InterPro" id="IPR035906">
    <property type="entry name" value="MetI-like_sf"/>
</dbReference>
<keyword evidence="5 8" id="KW-0812">Transmembrane</keyword>
<keyword evidence="6 8" id="KW-1133">Transmembrane helix</keyword>
<feature type="transmembrane region" description="Helical" evidence="8">
    <location>
        <begin position="132"/>
        <end position="153"/>
    </location>
</feature>
<evidence type="ECO:0000256" key="9">
    <source>
        <dbReference type="SAM" id="MobiDB-lite"/>
    </source>
</evidence>
<feature type="region of interest" description="Disordered" evidence="9">
    <location>
        <begin position="262"/>
        <end position="282"/>
    </location>
</feature>
<feature type="transmembrane region" description="Helical" evidence="8">
    <location>
        <begin position="236"/>
        <end position="255"/>
    </location>
</feature>
<feature type="transmembrane region" description="Helical" evidence="8">
    <location>
        <begin position="174"/>
        <end position="198"/>
    </location>
</feature>
<comment type="subcellular location">
    <subcellularLocation>
        <location evidence="1 8">Cell membrane</location>
        <topology evidence="1 8">Multi-pass membrane protein</topology>
    </subcellularLocation>
</comment>
<gene>
    <name evidence="11" type="ORF">HGI30_04445</name>
</gene>
<feature type="domain" description="ABC transmembrane type-1" evidence="10">
    <location>
        <begin position="63"/>
        <end position="252"/>
    </location>
</feature>
<dbReference type="Proteomes" id="UP000502136">
    <property type="component" value="Chromosome"/>
</dbReference>
<keyword evidence="12" id="KW-1185">Reference proteome</keyword>
<sequence length="282" mass="30916">MSESKRWRWSNLYLIAVFAIMYAPIFYLMAYSFNSGGTMHGYDGFTLDWYREVFADTRLLIIVLNTLVIALLSGLLSTVLGVLGALAIHEARRRRTKNTLLSFNNVLIVSPDVIIGASFLILFTMIGIRLGFVSVLLAHIAFSVPIVVLMVLPKLQEMSPTLIDAARDLGASRWQVLTGVVLPFIKPGIFAGFFMALTYSLDDFAVTFFVTGNGFSTLSVEIYSRARQGISLSINALSTLIFLFTMLLVAGYYFITRRSGPGTQPAAGRGGAARGAAKEETP</sequence>
<dbReference type="KEGG" id="palr:HGI30_04445"/>
<evidence type="ECO:0000256" key="2">
    <source>
        <dbReference type="ARBA" id="ARBA00007069"/>
    </source>
</evidence>
<dbReference type="PANTHER" id="PTHR43848">
    <property type="entry name" value="PUTRESCINE TRANSPORT SYSTEM PERMEASE PROTEIN POTI"/>
    <property type="match status" value="1"/>
</dbReference>
<keyword evidence="7 8" id="KW-0472">Membrane</keyword>
<evidence type="ECO:0000256" key="7">
    <source>
        <dbReference type="ARBA" id="ARBA00023136"/>
    </source>
</evidence>
<dbReference type="Gene3D" id="1.10.3720.10">
    <property type="entry name" value="MetI-like"/>
    <property type="match status" value="1"/>
</dbReference>
<comment type="similarity">
    <text evidence="2">Belongs to the binding-protein-dependent transport system permease family. CysTW subfamily.</text>
</comment>
<dbReference type="PROSITE" id="PS50928">
    <property type="entry name" value="ABC_TM1"/>
    <property type="match status" value="1"/>
</dbReference>
<dbReference type="InterPro" id="IPR000515">
    <property type="entry name" value="MetI-like"/>
</dbReference>
<dbReference type="SUPFAM" id="SSF161098">
    <property type="entry name" value="MetI-like"/>
    <property type="match status" value="1"/>
</dbReference>
<accession>A0A6H2GU19</accession>
<feature type="transmembrane region" description="Helical" evidence="8">
    <location>
        <begin position="12"/>
        <end position="33"/>
    </location>
</feature>
<protein>
    <submittedName>
        <fullName evidence="11">ABC transporter permease</fullName>
    </submittedName>
</protein>
<reference evidence="11 12" key="1">
    <citation type="submission" date="2020-04" db="EMBL/GenBank/DDBJ databases">
        <title>Novel Paenibacillus strain UniB2 isolated from commercial digestive syrup.</title>
        <authorList>
            <person name="Thorat V."/>
            <person name="Kirdat K."/>
            <person name="Tiwarekar B."/>
            <person name="Yadav A."/>
        </authorList>
    </citation>
    <scope>NUCLEOTIDE SEQUENCE [LARGE SCALE GENOMIC DNA]</scope>
    <source>
        <strain evidence="11 12">UniB2</strain>
    </source>
</reference>
<evidence type="ECO:0000259" key="10">
    <source>
        <dbReference type="PROSITE" id="PS50928"/>
    </source>
</evidence>
<proteinExistence type="inferred from homology"/>
<name>A0A6H2GU19_9BACL</name>